<feature type="transmembrane region" description="Helical" evidence="8">
    <location>
        <begin position="198"/>
        <end position="215"/>
    </location>
</feature>
<evidence type="ECO:0000256" key="5">
    <source>
        <dbReference type="ARBA" id="ARBA00022989"/>
    </source>
</evidence>
<dbReference type="PANTHER" id="PTHR43840:SF15">
    <property type="entry name" value="MITOCHONDRIAL METAL TRANSPORTER 1-RELATED"/>
    <property type="match status" value="1"/>
</dbReference>
<evidence type="ECO:0000256" key="2">
    <source>
        <dbReference type="ARBA" id="ARBA00008114"/>
    </source>
</evidence>
<dbReference type="Pfam" id="PF01545">
    <property type="entry name" value="Cation_efflux"/>
    <property type="match status" value="1"/>
</dbReference>
<dbReference type="InterPro" id="IPR050291">
    <property type="entry name" value="CDF_Transporter"/>
</dbReference>
<keyword evidence="3" id="KW-0813">Transport</keyword>
<dbReference type="Gene3D" id="1.20.1510.10">
    <property type="entry name" value="Cation efflux protein transmembrane domain"/>
    <property type="match status" value="1"/>
</dbReference>
<dbReference type="InterPro" id="IPR058533">
    <property type="entry name" value="Cation_efflux_TM"/>
</dbReference>
<evidence type="ECO:0000313" key="12">
    <source>
        <dbReference type="Proteomes" id="UP000782312"/>
    </source>
</evidence>
<dbReference type="InterPro" id="IPR002524">
    <property type="entry name" value="Cation_efflux"/>
</dbReference>
<dbReference type="AlphaFoldDB" id="A0A932HWT6"/>
<dbReference type="GO" id="GO:0016020">
    <property type="term" value="C:membrane"/>
    <property type="evidence" value="ECO:0007669"/>
    <property type="project" value="UniProtKB-SubCell"/>
</dbReference>
<protein>
    <submittedName>
        <fullName evidence="11">Cation transporter</fullName>
    </submittedName>
</protein>
<evidence type="ECO:0000256" key="4">
    <source>
        <dbReference type="ARBA" id="ARBA00022692"/>
    </source>
</evidence>
<feature type="domain" description="Cation efflux protein cytoplasmic" evidence="10">
    <location>
        <begin position="227"/>
        <end position="305"/>
    </location>
</feature>
<dbReference type="EMBL" id="JACPUR010000008">
    <property type="protein sequence ID" value="MBI3126682.1"/>
    <property type="molecule type" value="Genomic_DNA"/>
</dbReference>
<feature type="transmembrane region" description="Helical" evidence="8">
    <location>
        <begin position="29"/>
        <end position="49"/>
    </location>
</feature>
<comment type="caution">
    <text evidence="11">The sequence shown here is derived from an EMBL/GenBank/DDBJ whole genome shotgun (WGS) entry which is preliminary data.</text>
</comment>
<dbReference type="InterPro" id="IPR027469">
    <property type="entry name" value="Cation_efflux_TMD_sf"/>
</dbReference>
<evidence type="ECO:0000256" key="1">
    <source>
        <dbReference type="ARBA" id="ARBA00004141"/>
    </source>
</evidence>
<evidence type="ECO:0000256" key="7">
    <source>
        <dbReference type="SAM" id="MobiDB-lite"/>
    </source>
</evidence>
<reference evidence="11" key="1">
    <citation type="submission" date="2020-07" db="EMBL/GenBank/DDBJ databases">
        <title>Huge and variable diversity of episymbiotic CPR bacteria and DPANN archaea in groundwater ecosystems.</title>
        <authorList>
            <person name="He C.Y."/>
            <person name="Keren R."/>
            <person name="Whittaker M."/>
            <person name="Farag I.F."/>
            <person name="Doudna J."/>
            <person name="Cate J.H.D."/>
            <person name="Banfield J.F."/>
        </authorList>
    </citation>
    <scope>NUCLEOTIDE SEQUENCE</scope>
    <source>
        <strain evidence="11">NC_groundwater_763_Ag_S-0.2um_68_21</strain>
    </source>
</reference>
<dbReference type="PANTHER" id="PTHR43840">
    <property type="entry name" value="MITOCHONDRIAL METAL TRANSPORTER 1-RELATED"/>
    <property type="match status" value="1"/>
</dbReference>
<evidence type="ECO:0000256" key="3">
    <source>
        <dbReference type="ARBA" id="ARBA00022448"/>
    </source>
</evidence>
<dbReference type="SUPFAM" id="SSF160240">
    <property type="entry name" value="Cation efflux protein cytoplasmic domain-like"/>
    <property type="match status" value="1"/>
</dbReference>
<keyword evidence="4 8" id="KW-0812">Transmembrane</keyword>
<dbReference type="Proteomes" id="UP000782312">
    <property type="component" value="Unassembled WGS sequence"/>
</dbReference>
<evidence type="ECO:0000256" key="6">
    <source>
        <dbReference type="ARBA" id="ARBA00023136"/>
    </source>
</evidence>
<evidence type="ECO:0000313" key="11">
    <source>
        <dbReference type="EMBL" id="MBI3126682.1"/>
    </source>
</evidence>
<name>A0A932HWT6_UNCTE</name>
<dbReference type="NCBIfam" id="TIGR01297">
    <property type="entry name" value="CDF"/>
    <property type="match status" value="1"/>
</dbReference>
<proteinExistence type="inferred from homology"/>
<dbReference type="InterPro" id="IPR036837">
    <property type="entry name" value="Cation_efflux_CTD_sf"/>
</dbReference>
<feature type="domain" description="Cation efflux protein transmembrane" evidence="9">
    <location>
        <begin position="31"/>
        <end position="223"/>
    </location>
</feature>
<dbReference type="FunFam" id="1.20.1510.10:FF:000006">
    <property type="entry name" value="Divalent cation efflux transporter"/>
    <property type="match status" value="1"/>
</dbReference>
<feature type="transmembrane region" description="Helical" evidence="8">
    <location>
        <begin position="173"/>
        <end position="192"/>
    </location>
</feature>
<comment type="similarity">
    <text evidence="2">Belongs to the cation diffusion facilitator (CDF) transporter (TC 2.A.4) family.</text>
</comment>
<accession>A0A932HWT6</accession>
<evidence type="ECO:0000256" key="8">
    <source>
        <dbReference type="SAM" id="Phobius"/>
    </source>
</evidence>
<keyword evidence="6 8" id="KW-0472">Membrane</keyword>
<keyword evidence="5 8" id="KW-1133">Transmembrane helix</keyword>
<dbReference type="Pfam" id="PF16916">
    <property type="entry name" value="ZT_dimer"/>
    <property type="match status" value="1"/>
</dbReference>
<evidence type="ECO:0000259" key="10">
    <source>
        <dbReference type="Pfam" id="PF16916"/>
    </source>
</evidence>
<evidence type="ECO:0000259" key="9">
    <source>
        <dbReference type="Pfam" id="PF01545"/>
    </source>
</evidence>
<dbReference type="SUPFAM" id="SSF161111">
    <property type="entry name" value="Cation efflux protein transmembrane domain-like"/>
    <property type="match status" value="1"/>
</dbReference>
<feature type="region of interest" description="Disordered" evidence="7">
    <location>
        <begin position="1"/>
        <end position="20"/>
    </location>
</feature>
<organism evidence="11 12">
    <name type="scientific">Tectimicrobiota bacterium</name>
    <dbReference type="NCBI Taxonomy" id="2528274"/>
    <lineage>
        <taxon>Bacteria</taxon>
        <taxon>Pseudomonadati</taxon>
        <taxon>Nitrospinota/Tectimicrobiota group</taxon>
        <taxon>Candidatus Tectimicrobiota</taxon>
    </lineage>
</organism>
<dbReference type="InterPro" id="IPR027470">
    <property type="entry name" value="Cation_efflux_CTD"/>
</dbReference>
<gene>
    <name evidence="11" type="ORF">HYZ11_03655</name>
</gene>
<feature type="transmembrane region" description="Helical" evidence="8">
    <location>
        <begin position="98"/>
        <end position="119"/>
    </location>
</feature>
<dbReference type="GO" id="GO:0008324">
    <property type="term" value="F:monoatomic cation transmembrane transporter activity"/>
    <property type="evidence" value="ECO:0007669"/>
    <property type="project" value="InterPro"/>
</dbReference>
<dbReference type="Gene3D" id="3.30.70.1350">
    <property type="entry name" value="Cation efflux protein, cytoplasmic domain"/>
    <property type="match status" value="1"/>
</dbReference>
<comment type="subcellular location">
    <subcellularLocation>
        <location evidence="1">Membrane</location>
        <topology evidence="1">Multi-pass membrane protein</topology>
    </subcellularLocation>
</comment>
<sequence length="310" mass="32812">MSGDAPVQGRFHSHPGEDARLRARQGRRVTLAAMAVNLFLASIKGAAGWHGGSQALLADALNSLSDVGTDIAILIALGLAARPPDREHPYGHGRMEPAAAFGMGVLVVVGGAMLLFNAAGDIWTARPYRPGLLVLPVIAASIALKEMLYRATVRVARRTLNQALLANAWNHRLDVFASGIAFAGVALTLLGLWWGDALAAAVVASLVLWFGGRIARDALDSLMDIAPPADVVGRIRSAIEGVEGVRDVHALRVHRAGHRLFVDVHVEVDSGISVAAGHAIAHRGQDSVLSRVEEVAEVHVHIEPYHAPNP</sequence>